<name>A0A0N1INN0_PAPMA</name>
<proteinExistence type="predicted"/>
<reference evidence="1 2" key="1">
    <citation type="journal article" date="2015" name="Nat. Commun.">
        <title>Outbred genome sequencing and CRISPR/Cas9 gene editing in butterflies.</title>
        <authorList>
            <person name="Li X."/>
            <person name="Fan D."/>
            <person name="Zhang W."/>
            <person name="Liu G."/>
            <person name="Zhang L."/>
            <person name="Zhao L."/>
            <person name="Fang X."/>
            <person name="Chen L."/>
            <person name="Dong Y."/>
            <person name="Chen Y."/>
            <person name="Ding Y."/>
            <person name="Zhao R."/>
            <person name="Feng M."/>
            <person name="Zhu Y."/>
            <person name="Feng Y."/>
            <person name="Jiang X."/>
            <person name="Zhu D."/>
            <person name="Xiang H."/>
            <person name="Feng X."/>
            <person name="Li S."/>
            <person name="Wang J."/>
            <person name="Zhang G."/>
            <person name="Kronforst M.R."/>
            <person name="Wang W."/>
        </authorList>
    </citation>
    <scope>NUCLEOTIDE SEQUENCE [LARGE SCALE GENOMIC DNA]</scope>
    <source>
        <strain evidence="1">Ya'a_city_454_Pm</strain>
        <tissue evidence="1">Whole body</tissue>
    </source>
</reference>
<accession>A0A0N1INN0</accession>
<keyword evidence="2" id="KW-1185">Reference proteome</keyword>
<dbReference type="Proteomes" id="UP000053240">
    <property type="component" value="Unassembled WGS sequence"/>
</dbReference>
<gene>
    <name evidence="1" type="ORF">RR48_03393</name>
</gene>
<dbReference type="EMBL" id="KQ460968">
    <property type="protein sequence ID" value="KPJ10217.1"/>
    <property type="molecule type" value="Genomic_DNA"/>
</dbReference>
<evidence type="ECO:0000313" key="2">
    <source>
        <dbReference type="Proteomes" id="UP000053240"/>
    </source>
</evidence>
<dbReference type="InParanoid" id="A0A0N1INN0"/>
<evidence type="ECO:0000313" key="1">
    <source>
        <dbReference type="EMBL" id="KPJ10217.1"/>
    </source>
</evidence>
<protein>
    <submittedName>
        <fullName evidence="1">Uncharacterized protein</fullName>
    </submittedName>
</protein>
<organism evidence="1 2">
    <name type="scientific">Papilio machaon</name>
    <name type="common">Old World swallowtail butterfly</name>
    <dbReference type="NCBI Taxonomy" id="76193"/>
    <lineage>
        <taxon>Eukaryota</taxon>
        <taxon>Metazoa</taxon>
        <taxon>Ecdysozoa</taxon>
        <taxon>Arthropoda</taxon>
        <taxon>Hexapoda</taxon>
        <taxon>Insecta</taxon>
        <taxon>Pterygota</taxon>
        <taxon>Neoptera</taxon>
        <taxon>Endopterygota</taxon>
        <taxon>Lepidoptera</taxon>
        <taxon>Glossata</taxon>
        <taxon>Ditrysia</taxon>
        <taxon>Papilionoidea</taxon>
        <taxon>Papilionidae</taxon>
        <taxon>Papilioninae</taxon>
        <taxon>Papilio</taxon>
    </lineage>
</organism>
<dbReference type="AlphaFoldDB" id="A0A0N1INN0"/>
<sequence length="106" mass="12416">MDYLKKELRVIFMFSVLFVMFCSVFADVREVLSEENEDESITNEMFSQEILEVTDITEIRAKNPRHAFKEHLSNIFNTEWRIVSSFLPEDVLEKNYGSSPPPHPAD</sequence>